<organism evidence="10">
    <name type="scientific">Culex pipiens</name>
    <name type="common">House mosquito</name>
    <dbReference type="NCBI Taxonomy" id="7175"/>
    <lineage>
        <taxon>Eukaryota</taxon>
        <taxon>Metazoa</taxon>
        <taxon>Ecdysozoa</taxon>
        <taxon>Arthropoda</taxon>
        <taxon>Hexapoda</taxon>
        <taxon>Insecta</taxon>
        <taxon>Pterygota</taxon>
        <taxon>Neoptera</taxon>
        <taxon>Endopterygota</taxon>
        <taxon>Diptera</taxon>
        <taxon>Nematocera</taxon>
        <taxon>Culicoidea</taxon>
        <taxon>Culicidae</taxon>
        <taxon>Culicinae</taxon>
        <taxon>Culicini</taxon>
        <taxon>Culex</taxon>
        <taxon>Culex</taxon>
    </lineage>
</organism>
<dbReference type="GO" id="GO:0007052">
    <property type="term" value="P:mitotic spindle organization"/>
    <property type="evidence" value="ECO:0007669"/>
    <property type="project" value="TreeGrafter"/>
</dbReference>
<keyword evidence="6" id="KW-0206">Cytoskeleton</keyword>
<protein>
    <submittedName>
        <fullName evidence="10">Kinesin-like protein Nod</fullName>
    </submittedName>
</protein>
<keyword evidence="5" id="KW-0175">Coiled coil</keyword>
<dbReference type="CDD" id="cd00106">
    <property type="entry name" value="KISc"/>
    <property type="match status" value="1"/>
</dbReference>
<dbReference type="InterPro" id="IPR027640">
    <property type="entry name" value="Kinesin-like_fam"/>
</dbReference>
<feature type="region of interest" description="Disordered" evidence="8">
    <location>
        <begin position="472"/>
        <end position="498"/>
    </location>
</feature>
<dbReference type="GO" id="GO:0051231">
    <property type="term" value="P:spindle elongation"/>
    <property type="evidence" value="ECO:0007669"/>
    <property type="project" value="TreeGrafter"/>
</dbReference>
<dbReference type="InterPro" id="IPR010994">
    <property type="entry name" value="RuvA_2-like"/>
</dbReference>
<comment type="subcellular location">
    <subcellularLocation>
        <location evidence="1">Cytoplasm</location>
        <location evidence="1">Cytoskeleton</location>
    </subcellularLocation>
</comment>
<dbReference type="InterPro" id="IPR036961">
    <property type="entry name" value="Kinesin_motor_dom_sf"/>
</dbReference>
<reference evidence="10" key="1">
    <citation type="submission" date="2021-05" db="EMBL/GenBank/DDBJ databases">
        <authorList>
            <person name="Alioto T."/>
            <person name="Alioto T."/>
            <person name="Gomez Garrido J."/>
        </authorList>
    </citation>
    <scope>NUCLEOTIDE SEQUENCE</scope>
</reference>
<accession>A0A8D8C011</accession>
<dbReference type="EMBL" id="HBUE01093195">
    <property type="protein sequence ID" value="CAG6482362.1"/>
    <property type="molecule type" value="Transcribed_RNA"/>
</dbReference>
<dbReference type="Pfam" id="PF00225">
    <property type="entry name" value="Kinesin"/>
    <property type="match status" value="1"/>
</dbReference>
<dbReference type="PANTHER" id="PTHR47969:SF15">
    <property type="entry name" value="CHROMOSOME-ASSOCIATED KINESIN KIF4A-RELATED"/>
    <property type="match status" value="1"/>
</dbReference>
<dbReference type="GO" id="GO:0007018">
    <property type="term" value="P:microtubule-based movement"/>
    <property type="evidence" value="ECO:0007669"/>
    <property type="project" value="InterPro"/>
</dbReference>
<evidence type="ECO:0000259" key="9">
    <source>
        <dbReference type="PROSITE" id="PS50067"/>
    </source>
</evidence>
<feature type="compositionally biased region" description="Basic residues" evidence="8">
    <location>
        <begin position="761"/>
        <end position="776"/>
    </location>
</feature>
<keyword evidence="7" id="KW-0505">Motor protein</keyword>
<name>A0A8D8C011_CULPI</name>
<feature type="domain" description="Kinesin motor" evidence="9">
    <location>
        <begin position="14"/>
        <end position="329"/>
    </location>
</feature>
<sequence length="902" mass="98487">MKLVTDASCESLEPVRIAIRERPVGGDEEGVESIVQHHGVNDQILVVDERPFAFDYVFRPETSQVMVYDALIRPLVVKMINGFYCTALAYGQTGTGKTFTMGLQWDHSGPHDINRGMITRALDQTFELLREARNKEDYEIEVSFIEIYNEKIYDLLSENSTEPVNTRGCKFNGGTKRQVTRADQAQDILLEGNKNRHVRPTKMNTLSSRSHAIFSIHASVVHDDARIVSALHLVDLAGSEGVRRTGHQGAALAEGVHINQGLLSIGKVLQALSIGSKVIPYRDSILSTVLQDSLNSNSYLTLLACISPMPEDLSETLSTIRFAQGAKTLKNNPQINLVAAELKAKERARTPAKNYVPGALRNRNLAAKTPKSAKRPAAGAGSSVKKVHSNTFCTPSKIRKLDYGKLNTTIAPVPFQKPAPPEPVLVAPPTRAALQQMMPPPAPVFPRFSDVTERDFDCIPSDCRSSMLSLNLSSSTSVDGPTSAVTASSSTTSGVSSQVSSYSPIVKKCMETFEATIEQKLAAMFEKIQHITPAPAPPQIAVIPATPQQPITIDCTTDSQAAPAPTPSASSAIPWDMIRREIQEAIRSEMSTINDSHGPKYETSTPCRSVVNESRLGPVPTTAVKLVNPALQRVKGMAAVTVADDSLGDGGDLDGTVVMNTKTPRRYEVISVDSDEEVEDDEEGVVVRRRMSKRLSGGEVRQPFARVDSNVVGRKVAVVTPKTVQVMRDESVLWEVKDNGQVRRRSTRISNRKSNAAVHVHSKKGCCPSTKKKKKQPRFEALAEEEAEADKENEGHVTMRKKAPPMTISNKVIAGYFQTPGAGGGKKDAKMTASKHGKAVLDLVNRGSIKEVQILPTVGLKMAYQIVTHRTINGKFKKIDDLSKLFVGGKKWTKFLEANYLS</sequence>
<dbReference type="GO" id="GO:0003777">
    <property type="term" value="F:microtubule motor activity"/>
    <property type="evidence" value="ECO:0007669"/>
    <property type="project" value="InterPro"/>
</dbReference>
<keyword evidence="2" id="KW-0963">Cytoplasm</keyword>
<dbReference type="InterPro" id="IPR001752">
    <property type="entry name" value="Kinesin_motor_dom"/>
</dbReference>
<feature type="region of interest" description="Disordered" evidence="8">
    <location>
        <begin position="761"/>
        <end position="780"/>
    </location>
</feature>
<evidence type="ECO:0000256" key="8">
    <source>
        <dbReference type="SAM" id="MobiDB-lite"/>
    </source>
</evidence>
<dbReference type="AlphaFoldDB" id="A0A8D8C011"/>
<proteinExistence type="inferred from homology"/>
<evidence type="ECO:0000313" key="10">
    <source>
        <dbReference type="EMBL" id="CAG6482362.1"/>
    </source>
</evidence>
<evidence type="ECO:0000256" key="3">
    <source>
        <dbReference type="ARBA" id="ARBA00022741"/>
    </source>
</evidence>
<evidence type="ECO:0000256" key="5">
    <source>
        <dbReference type="ARBA" id="ARBA00023054"/>
    </source>
</evidence>
<comment type="similarity">
    <text evidence="7">Belongs to the TRAFAC class myosin-kinesin ATPase superfamily. Kinesin family.</text>
</comment>
<evidence type="ECO:0000256" key="6">
    <source>
        <dbReference type="ARBA" id="ARBA00023212"/>
    </source>
</evidence>
<evidence type="ECO:0000256" key="2">
    <source>
        <dbReference type="ARBA" id="ARBA00022490"/>
    </source>
</evidence>
<dbReference type="GO" id="GO:0008017">
    <property type="term" value="F:microtubule binding"/>
    <property type="evidence" value="ECO:0007669"/>
    <property type="project" value="InterPro"/>
</dbReference>
<keyword evidence="3 7" id="KW-0547">Nucleotide-binding</keyword>
<dbReference type="PROSITE" id="PS50067">
    <property type="entry name" value="KINESIN_MOTOR_2"/>
    <property type="match status" value="1"/>
</dbReference>
<dbReference type="Gene3D" id="1.10.150.280">
    <property type="entry name" value="AF1531-like domain"/>
    <property type="match status" value="1"/>
</dbReference>
<dbReference type="Gene3D" id="3.40.850.10">
    <property type="entry name" value="Kinesin motor domain"/>
    <property type="match status" value="1"/>
</dbReference>
<dbReference type="GO" id="GO:0005524">
    <property type="term" value="F:ATP binding"/>
    <property type="evidence" value="ECO:0007669"/>
    <property type="project" value="UniProtKB-UniRule"/>
</dbReference>
<dbReference type="PRINTS" id="PR00380">
    <property type="entry name" value="KINESINHEAVY"/>
</dbReference>
<dbReference type="SMART" id="SM00129">
    <property type="entry name" value="KISc"/>
    <property type="match status" value="1"/>
</dbReference>
<dbReference type="SUPFAM" id="SSF47781">
    <property type="entry name" value="RuvA domain 2-like"/>
    <property type="match status" value="1"/>
</dbReference>
<dbReference type="SUPFAM" id="SSF52540">
    <property type="entry name" value="P-loop containing nucleoside triphosphate hydrolases"/>
    <property type="match status" value="1"/>
</dbReference>
<feature type="binding site" evidence="7">
    <location>
        <begin position="91"/>
        <end position="98"/>
    </location>
    <ligand>
        <name>ATP</name>
        <dbReference type="ChEBI" id="CHEBI:30616"/>
    </ligand>
</feature>
<dbReference type="PANTHER" id="PTHR47969">
    <property type="entry name" value="CHROMOSOME-ASSOCIATED KINESIN KIF4A-RELATED"/>
    <property type="match status" value="1"/>
</dbReference>
<dbReference type="GO" id="GO:0005875">
    <property type="term" value="C:microtubule associated complex"/>
    <property type="evidence" value="ECO:0007669"/>
    <property type="project" value="TreeGrafter"/>
</dbReference>
<evidence type="ECO:0000256" key="1">
    <source>
        <dbReference type="ARBA" id="ARBA00004245"/>
    </source>
</evidence>
<keyword evidence="4 7" id="KW-0067">ATP-binding</keyword>
<evidence type="ECO:0000256" key="4">
    <source>
        <dbReference type="ARBA" id="ARBA00022840"/>
    </source>
</evidence>
<evidence type="ECO:0000256" key="7">
    <source>
        <dbReference type="PROSITE-ProRule" id="PRU00283"/>
    </source>
</evidence>
<dbReference type="InterPro" id="IPR027417">
    <property type="entry name" value="P-loop_NTPase"/>
</dbReference>